<keyword evidence="5 6" id="KW-0472">Membrane</keyword>
<keyword evidence="4 6" id="KW-1133">Transmembrane helix</keyword>
<dbReference type="CDD" id="cd16380">
    <property type="entry name" value="YitT_C"/>
    <property type="match status" value="1"/>
</dbReference>
<protein>
    <submittedName>
        <fullName evidence="8">YitT family protein</fullName>
    </submittedName>
</protein>
<dbReference type="Gene3D" id="3.30.70.120">
    <property type="match status" value="1"/>
</dbReference>
<dbReference type="Pfam" id="PF10035">
    <property type="entry name" value="DUF2179"/>
    <property type="match status" value="1"/>
</dbReference>
<keyword evidence="9" id="KW-1185">Reference proteome</keyword>
<dbReference type="EMBL" id="JAZGJQ010000001">
    <property type="protein sequence ID" value="MEE6146633.1"/>
    <property type="molecule type" value="Genomic_DNA"/>
</dbReference>
<dbReference type="PANTHER" id="PTHR33545">
    <property type="entry name" value="UPF0750 MEMBRANE PROTEIN YITT-RELATED"/>
    <property type="match status" value="1"/>
</dbReference>
<evidence type="ECO:0000259" key="7">
    <source>
        <dbReference type="Pfam" id="PF10035"/>
    </source>
</evidence>
<organism evidence="8 9">
    <name type="scientific">Olsenella absiana</name>
    <dbReference type="NCBI Taxonomy" id="3115222"/>
    <lineage>
        <taxon>Bacteria</taxon>
        <taxon>Bacillati</taxon>
        <taxon>Actinomycetota</taxon>
        <taxon>Coriobacteriia</taxon>
        <taxon>Coriobacteriales</taxon>
        <taxon>Atopobiaceae</taxon>
        <taxon>Olsenella</taxon>
    </lineage>
</organism>
<name>A0ABU7R7R3_9ACTN</name>
<comment type="caution">
    <text evidence="8">The sequence shown here is derived from an EMBL/GenBank/DDBJ whole genome shotgun (WGS) entry which is preliminary data.</text>
</comment>
<sequence length="291" mass="30864">MPAILKRSIVRDSFIICLGCLVFAVGLDCFELNNGLAAGGATGLAMTIREVVLATTGVALPVGGMVLLMNVFLMVPVIRTGGLRYAARTLVGIVASSVLIDALEPFLPELGNGDLLLCALWGGVICGIGLGLVFRVGGNTGGTDILAQLLQRVVPLSSGVTIFVVDAAVVVASMPVFGLERALYAAVAMYISSYAIDRVVDGFNSQRAAYIISDKYEEIAHMVLYELDRGCTELYAKGSYSGKERPVLLVVVNRSMAADLREGVSSIDPDAIVFITEVFEAYGEGFKSLRR</sequence>
<comment type="subcellular location">
    <subcellularLocation>
        <location evidence="1">Cell membrane</location>
        <topology evidence="1">Multi-pass membrane protein</topology>
    </subcellularLocation>
</comment>
<reference evidence="8 9" key="1">
    <citation type="submission" date="2024-01" db="EMBL/GenBank/DDBJ databases">
        <title>Description of Olsenella sp. nov., isolated from pig feces.</title>
        <authorList>
            <person name="Chang Y.-H."/>
        </authorList>
    </citation>
    <scope>NUCLEOTIDE SEQUENCE [LARGE SCALE GENOMIC DNA]</scope>
    <source>
        <strain evidence="8 9">YH-ols2223</strain>
    </source>
</reference>
<feature type="transmembrane region" description="Helical" evidence="6">
    <location>
        <begin position="115"/>
        <end position="134"/>
    </location>
</feature>
<dbReference type="PIRSF" id="PIRSF006483">
    <property type="entry name" value="Membrane_protein_YitT"/>
    <property type="match status" value="1"/>
</dbReference>
<feature type="transmembrane region" description="Helical" evidence="6">
    <location>
        <begin position="53"/>
        <end position="73"/>
    </location>
</feature>
<keyword evidence="3 6" id="KW-0812">Transmembrane</keyword>
<dbReference type="InterPro" id="IPR051461">
    <property type="entry name" value="UPF0750_membrane"/>
</dbReference>
<dbReference type="Proteomes" id="UP001332931">
    <property type="component" value="Unassembled WGS sequence"/>
</dbReference>
<dbReference type="InterPro" id="IPR015867">
    <property type="entry name" value="N-reg_PII/ATP_PRibTrfase_C"/>
</dbReference>
<evidence type="ECO:0000256" key="5">
    <source>
        <dbReference type="ARBA" id="ARBA00023136"/>
    </source>
</evidence>
<feature type="transmembrane region" description="Helical" evidence="6">
    <location>
        <begin position="154"/>
        <end position="176"/>
    </location>
</feature>
<dbReference type="InterPro" id="IPR003740">
    <property type="entry name" value="YitT"/>
</dbReference>
<evidence type="ECO:0000256" key="1">
    <source>
        <dbReference type="ARBA" id="ARBA00004651"/>
    </source>
</evidence>
<evidence type="ECO:0000256" key="4">
    <source>
        <dbReference type="ARBA" id="ARBA00022989"/>
    </source>
</evidence>
<dbReference type="InterPro" id="IPR019264">
    <property type="entry name" value="DUF2179"/>
</dbReference>
<evidence type="ECO:0000256" key="6">
    <source>
        <dbReference type="SAM" id="Phobius"/>
    </source>
</evidence>
<evidence type="ECO:0000313" key="8">
    <source>
        <dbReference type="EMBL" id="MEE6146633.1"/>
    </source>
</evidence>
<evidence type="ECO:0000256" key="3">
    <source>
        <dbReference type="ARBA" id="ARBA00022692"/>
    </source>
</evidence>
<feature type="transmembrane region" description="Helical" evidence="6">
    <location>
        <begin position="85"/>
        <end position="103"/>
    </location>
</feature>
<dbReference type="PANTHER" id="PTHR33545:SF5">
    <property type="entry name" value="UPF0750 MEMBRANE PROTEIN YITT"/>
    <property type="match status" value="1"/>
</dbReference>
<evidence type="ECO:0000256" key="2">
    <source>
        <dbReference type="ARBA" id="ARBA00022475"/>
    </source>
</evidence>
<dbReference type="Pfam" id="PF02588">
    <property type="entry name" value="YitT_membrane"/>
    <property type="match status" value="1"/>
</dbReference>
<accession>A0ABU7R7R3</accession>
<evidence type="ECO:0000313" key="9">
    <source>
        <dbReference type="Proteomes" id="UP001332931"/>
    </source>
</evidence>
<proteinExistence type="predicted"/>
<gene>
    <name evidence="8" type="ORF">VXJ25_01280</name>
</gene>
<feature type="domain" description="DUF2179" evidence="7">
    <location>
        <begin position="229"/>
        <end position="283"/>
    </location>
</feature>
<keyword evidence="2" id="KW-1003">Cell membrane</keyword>